<name>A0A412PI71_9FIRM</name>
<dbReference type="Pfam" id="PF12650">
    <property type="entry name" value="DUF3784"/>
    <property type="match status" value="1"/>
</dbReference>
<dbReference type="Proteomes" id="UP000284731">
    <property type="component" value="Unassembled WGS sequence"/>
</dbReference>
<comment type="caution">
    <text evidence="2">The sequence shown here is derived from an EMBL/GenBank/DDBJ whole genome shotgun (WGS) entry which is preliminary data.</text>
</comment>
<dbReference type="EMBL" id="QRWX01000001">
    <property type="protein sequence ID" value="RGT57850.1"/>
    <property type="molecule type" value="Genomic_DNA"/>
</dbReference>
<keyword evidence="1" id="KW-0472">Membrane</keyword>
<evidence type="ECO:0000256" key="1">
    <source>
        <dbReference type="SAM" id="Phobius"/>
    </source>
</evidence>
<dbReference type="RefSeq" id="WP_006526551.1">
    <property type="nucleotide sequence ID" value="NZ_CABJCF010000001.1"/>
</dbReference>
<evidence type="ECO:0000313" key="3">
    <source>
        <dbReference type="Proteomes" id="UP000284731"/>
    </source>
</evidence>
<keyword evidence="1" id="KW-1133">Transmembrane helix</keyword>
<protein>
    <submittedName>
        <fullName evidence="2">DUF3784 domain-containing protein</fullName>
    </submittedName>
</protein>
<feature type="transmembrane region" description="Helical" evidence="1">
    <location>
        <begin position="51"/>
        <end position="71"/>
    </location>
</feature>
<dbReference type="AlphaFoldDB" id="A0A412PI71"/>
<proteinExistence type="predicted"/>
<accession>A0A412PI71</accession>
<feature type="transmembrane region" description="Helical" evidence="1">
    <location>
        <begin position="6"/>
        <end position="30"/>
    </location>
</feature>
<organism evidence="2 3">
    <name type="scientific">Solobacterium moorei</name>
    <dbReference type="NCBI Taxonomy" id="102148"/>
    <lineage>
        <taxon>Bacteria</taxon>
        <taxon>Bacillati</taxon>
        <taxon>Bacillota</taxon>
        <taxon>Erysipelotrichia</taxon>
        <taxon>Erysipelotrichales</taxon>
        <taxon>Erysipelotrichaceae</taxon>
        <taxon>Solobacterium</taxon>
    </lineage>
</organism>
<reference evidence="2 3" key="1">
    <citation type="submission" date="2018-08" db="EMBL/GenBank/DDBJ databases">
        <title>A genome reference for cultivated species of the human gut microbiota.</title>
        <authorList>
            <person name="Zou Y."/>
            <person name="Xue W."/>
            <person name="Luo G."/>
        </authorList>
    </citation>
    <scope>NUCLEOTIDE SEQUENCE [LARGE SCALE GENOMIC DNA]</scope>
    <source>
        <strain evidence="2 3">AF18-46</strain>
    </source>
</reference>
<keyword evidence="1" id="KW-0812">Transmembrane</keyword>
<feature type="transmembrane region" description="Helical" evidence="1">
    <location>
        <begin position="77"/>
        <end position="97"/>
    </location>
</feature>
<evidence type="ECO:0000313" key="2">
    <source>
        <dbReference type="EMBL" id="RGT57850.1"/>
    </source>
</evidence>
<gene>
    <name evidence="2" type="ORF">DWX20_02015</name>
</gene>
<sequence length="104" mass="11835">MNDKLIVILATIPILICGILILIGKGRFLIAGYNILSESKKNKYNIRKIEIILGIWVIFFGLSLATILWFVHKIPPLIIVCFIVFTMFVSLILLIYVNNISTKE</sequence>
<dbReference type="InterPro" id="IPR017259">
    <property type="entry name" value="UCP037672"/>
</dbReference>